<dbReference type="EMBL" id="BQNB010019952">
    <property type="protein sequence ID" value="GJT90752.1"/>
    <property type="molecule type" value="Genomic_DNA"/>
</dbReference>
<name>A0ABQ5HS97_9ASTR</name>
<protein>
    <recommendedName>
        <fullName evidence="3">Reverse transcriptase domain-containing protein</fullName>
    </recommendedName>
</protein>
<reference evidence="1" key="1">
    <citation type="journal article" date="2022" name="Int. J. Mol. Sci.">
        <title>Draft Genome of Tanacetum Coccineum: Genomic Comparison of Closely Related Tanacetum-Family Plants.</title>
        <authorList>
            <person name="Yamashiro T."/>
            <person name="Shiraishi A."/>
            <person name="Nakayama K."/>
            <person name="Satake H."/>
        </authorList>
    </citation>
    <scope>NUCLEOTIDE SEQUENCE</scope>
</reference>
<accession>A0ABQ5HS97</accession>
<reference evidence="1" key="2">
    <citation type="submission" date="2022-01" db="EMBL/GenBank/DDBJ databases">
        <authorList>
            <person name="Yamashiro T."/>
            <person name="Shiraishi A."/>
            <person name="Satake H."/>
            <person name="Nakayama K."/>
        </authorList>
    </citation>
    <scope>NUCLEOTIDE SEQUENCE</scope>
</reference>
<keyword evidence="2" id="KW-1185">Reference proteome</keyword>
<proteinExistence type="predicted"/>
<evidence type="ECO:0008006" key="3">
    <source>
        <dbReference type="Google" id="ProtNLM"/>
    </source>
</evidence>
<organism evidence="1 2">
    <name type="scientific">Tanacetum coccineum</name>
    <dbReference type="NCBI Taxonomy" id="301880"/>
    <lineage>
        <taxon>Eukaryota</taxon>
        <taxon>Viridiplantae</taxon>
        <taxon>Streptophyta</taxon>
        <taxon>Embryophyta</taxon>
        <taxon>Tracheophyta</taxon>
        <taxon>Spermatophyta</taxon>
        <taxon>Magnoliopsida</taxon>
        <taxon>eudicotyledons</taxon>
        <taxon>Gunneridae</taxon>
        <taxon>Pentapetalae</taxon>
        <taxon>asterids</taxon>
        <taxon>campanulids</taxon>
        <taxon>Asterales</taxon>
        <taxon>Asteraceae</taxon>
        <taxon>Asteroideae</taxon>
        <taxon>Anthemideae</taxon>
        <taxon>Anthemidinae</taxon>
        <taxon>Tanacetum</taxon>
    </lineage>
</organism>
<gene>
    <name evidence="1" type="ORF">Tco_1079597</name>
</gene>
<comment type="caution">
    <text evidence="1">The sequence shown here is derived from an EMBL/GenBank/DDBJ whole genome shotgun (WGS) entry which is preliminary data.</text>
</comment>
<sequence>MGDEHLNTILETESDEVIKSSVKNLVPIPSESEGIFNNMCDVPSYDKKHFDAESDLRESLLNRDTPIVYSPKIDSLLEKFAGELAPIPPGIPEADFDPKEDIHLDDQMFYNDTSSDDDYFEDIDYVEASPPDSKLVILEEVEDDILREKLLNINLLITKIESLKDNLTPDCVLKSPSLFPIPVEDSDSFFEKSDTSLSYSDNSLPEFETFCDHTKETSSGSTTTHADNSLPEYDSFLFEIEPDQGELSSVVMEDILGEPHVHMPNVLPTHSILMLDSDFITSDDSLGSNLEVYFPSGNRNKIFDLRIFFEVQSKRFLSRDTFSSTYVSLSFEDRHYLSFTYVIRIFLPYFTYLMESPFPLSSGSKDTIFDPGISAYKFLFLRAGGI</sequence>
<evidence type="ECO:0000313" key="1">
    <source>
        <dbReference type="EMBL" id="GJT90752.1"/>
    </source>
</evidence>
<evidence type="ECO:0000313" key="2">
    <source>
        <dbReference type="Proteomes" id="UP001151760"/>
    </source>
</evidence>
<dbReference type="Proteomes" id="UP001151760">
    <property type="component" value="Unassembled WGS sequence"/>
</dbReference>